<evidence type="ECO:0000313" key="1">
    <source>
        <dbReference type="EMBL" id="KAF5893337.1"/>
    </source>
</evidence>
<reference evidence="1" key="1">
    <citation type="submission" date="2020-07" db="EMBL/GenBank/DDBJ databases">
        <title>Clarias magur genome sequencing, assembly and annotation.</title>
        <authorList>
            <person name="Kushwaha B."/>
            <person name="Kumar R."/>
            <person name="Das P."/>
            <person name="Joshi C.G."/>
            <person name="Kumar D."/>
            <person name="Nagpure N.S."/>
            <person name="Pandey M."/>
            <person name="Agarwal S."/>
            <person name="Srivastava S."/>
            <person name="Singh M."/>
            <person name="Sahoo L."/>
            <person name="Jayasankar P."/>
            <person name="Meher P.K."/>
            <person name="Koringa P.G."/>
            <person name="Iquebal M.A."/>
            <person name="Das S.P."/>
            <person name="Bit A."/>
            <person name="Patnaik S."/>
            <person name="Patel N."/>
            <person name="Shah T.M."/>
            <person name="Hinsu A."/>
            <person name="Jena J.K."/>
        </authorList>
    </citation>
    <scope>NUCLEOTIDE SEQUENCE</scope>
    <source>
        <strain evidence="1">CIFAMagur01</strain>
        <tissue evidence="1">Testis</tissue>
    </source>
</reference>
<dbReference type="PANTHER" id="PTHR14241">
    <property type="entry name" value="INTERFERON-INDUCED PROTEIN 44"/>
    <property type="match status" value="1"/>
</dbReference>
<dbReference type="PANTHER" id="PTHR14241:SF32">
    <property type="entry name" value="VWFA DOMAIN-CONTAINING PROTEIN-RELATED"/>
    <property type="match status" value="1"/>
</dbReference>
<feature type="non-terminal residue" evidence="1">
    <location>
        <position position="1"/>
    </location>
</feature>
<comment type="caution">
    <text evidence="1">The sequence shown here is derived from an EMBL/GenBank/DDBJ whole genome shotgun (WGS) entry which is preliminary data.</text>
</comment>
<dbReference type="GO" id="GO:0006955">
    <property type="term" value="P:immune response"/>
    <property type="evidence" value="ECO:0007669"/>
    <property type="project" value="TreeGrafter"/>
</dbReference>
<sequence length="229" mass="25298">MDYINKLWYGADVFSKPWRTVNWMSKKELEDSVKNIKPSNSDIGNVRILLHGVVGSGKSSFINSLNSVFAQRVITKVRAAPSAATSCTKIYKGHVIKIPSGTLGITIADFMGLEEKEHNIHLDDLRNALHGHLPDGYELTGNKPLSSDDPRYIKNPSDAEKTHCLVCVVSANSISRMLPATTDKMKSHLEEASKLGIPRAVLMTMGDMLCPAVKWDVKSIYMSKAIKTK</sequence>
<gene>
    <name evidence="1" type="ORF">DAT39_016972</name>
</gene>
<dbReference type="CDD" id="cd00882">
    <property type="entry name" value="Ras_like_GTPase"/>
    <property type="match status" value="1"/>
</dbReference>
<organism evidence="1 2">
    <name type="scientific">Clarias magur</name>
    <name type="common">Asian catfish</name>
    <name type="synonym">Macropteronotus magur</name>
    <dbReference type="NCBI Taxonomy" id="1594786"/>
    <lineage>
        <taxon>Eukaryota</taxon>
        <taxon>Metazoa</taxon>
        <taxon>Chordata</taxon>
        <taxon>Craniata</taxon>
        <taxon>Vertebrata</taxon>
        <taxon>Euteleostomi</taxon>
        <taxon>Actinopterygii</taxon>
        <taxon>Neopterygii</taxon>
        <taxon>Teleostei</taxon>
        <taxon>Ostariophysi</taxon>
        <taxon>Siluriformes</taxon>
        <taxon>Clariidae</taxon>
        <taxon>Clarias</taxon>
    </lineage>
</organism>
<dbReference type="AlphaFoldDB" id="A0A8J4U7H0"/>
<name>A0A8J4U7H0_CLAMG</name>
<dbReference type="Gene3D" id="3.40.50.300">
    <property type="entry name" value="P-loop containing nucleotide triphosphate hydrolases"/>
    <property type="match status" value="1"/>
</dbReference>
<dbReference type="EMBL" id="QNUK01000440">
    <property type="protein sequence ID" value="KAF5893337.1"/>
    <property type="molecule type" value="Genomic_DNA"/>
</dbReference>
<evidence type="ECO:0000313" key="2">
    <source>
        <dbReference type="Proteomes" id="UP000727407"/>
    </source>
</evidence>
<accession>A0A8J4U7H0</accession>
<keyword evidence="2" id="KW-1185">Reference proteome</keyword>
<dbReference type="InterPro" id="IPR027417">
    <property type="entry name" value="P-loop_NTPase"/>
</dbReference>
<dbReference type="SUPFAM" id="SSF52540">
    <property type="entry name" value="P-loop containing nucleoside triphosphate hydrolases"/>
    <property type="match status" value="1"/>
</dbReference>
<dbReference type="OrthoDB" id="8915152at2759"/>
<proteinExistence type="predicted"/>
<protein>
    <submittedName>
        <fullName evidence="1">Interferon-induced protein 44-like</fullName>
    </submittedName>
</protein>
<dbReference type="Proteomes" id="UP000727407">
    <property type="component" value="Unassembled WGS sequence"/>
</dbReference>